<evidence type="ECO:0000259" key="9">
    <source>
        <dbReference type="PROSITE" id="PS51670"/>
    </source>
</evidence>
<feature type="domain" description="PLAC" evidence="8">
    <location>
        <begin position="2604"/>
        <end position="2640"/>
    </location>
</feature>
<feature type="compositionally biased region" description="Polar residues" evidence="5">
    <location>
        <begin position="714"/>
        <end position="735"/>
    </location>
</feature>
<dbReference type="PROSITE" id="PS50092">
    <property type="entry name" value="TSP1"/>
    <property type="match status" value="1"/>
</dbReference>
<evidence type="ECO:0000256" key="4">
    <source>
        <dbReference type="PROSITE-ProRule" id="PRU01005"/>
    </source>
</evidence>
<feature type="domain" description="Ig-like" evidence="7">
    <location>
        <begin position="2135"/>
        <end position="2222"/>
    </location>
</feature>
<dbReference type="Pfam" id="PF19030">
    <property type="entry name" value="TSP1_ADAMTS"/>
    <property type="match status" value="1"/>
</dbReference>
<feature type="region of interest" description="Disordered" evidence="5">
    <location>
        <begin position="697"/>
        <end position="735"/>
    </location>
</feature>
<protein>
    <submittedName>
        <fullName evidence="11">Hemicentin-1 isoform X4</fullName>
    </submittedName>
</protein>
<feature type="signal peptide" evidence="6">
    <location>
        <begin position="1"/>
        <end position="20"/>
    </location>
</feature>
<dbReference type="InterPro" id="IPR003582">
    <property type="entry name" value="ShKT_dom"/>
</dbReference>
<dbReference type="Gene3D" id="2.60.40.10">
    <property type="entry name" value="Immunoglobulins"/>
    <property type="match status" value="21"/>
</dbReference>
<dbReference type="SUPFAM" id="SSF48726">
    <property type="entry name" value="Immunoglobulin"/>
    <property type="match status" value="21"/>
</dbReference>
<dbReference type="SMART" id="SM00408">
    <property type="entry name" value="IGc2"/>
    <property type="match status" value="21"/>
</dbReference>
<feature type="domain" description="Ig-like" evidence="7">
    <location>
        <begin position="606"/>
        <end position="692"/>
    </location>
</feature>
<dbReference type="InterPro" id="IPR036383">
    <property type="entry name" value="TSP1_rpt_sf"/>
</dbReference>
<dbReference type="InterPro" id="IPR007110">
    <property type="entry name" value="Ig-like_dom"/>
</dbReference>
<organism evidence="10 11">
    <name type="scientific">Hydra vulgaris</name>
    <name type="common">Hydra</name>
    <name type="synonym">Hydra attenuata</name>
    <dbReference type="NCBI Taxonomy" id="6087"/>
    <lineage>
        <taxon>Eukaryota</taxon>
        <taxon>Metazoa</taxon>
        <taxon>Cnidaria</taxon>
        <taxon>Hydrozoa</taxon>
        <taxon>Hydroidolina</taxon>
        <taxon>Anthoathecata</taxon>
        <taxon>Aplanulata</taxon>
        <taxon>Hydridae</taxon>
        <taxon>Hydra</taxon>
    </lineage>
</organism>
<feature type="domain" description="Ig-like" evidence="7">
    <location>
        <begin position="1591"/>
        <end position="1698"/>
    </location>
</feature>
<dbReference type="InterPro" id="IPR036179">
    <property type="entry name" value="Ig-like_dom_sf"/>
</dbReference>
<dbReference type="Pfam" id="PF00047">
    <property type="entry name" value="ig"/>
    <property type="match status" value="1"/>
</dbReference>
<feature type="domain" description="Ig-like" evidence="7">
    <location>
        <begin position="1710"/>
        <end position="1810"/>
    </location>
</feature>
<feature type="domain" description="Ig-like" evidence="7">
    <location>
        <begin position="2239"/>
        <end position="2339"/>
    </location>
</feature>
<accession>A0ABM4DEF5</accession>
<feature type="domain" description="Ig-like" evidence="7">
    <location>
        <begin position="937"/>
        <end position="1040"/>
    </location>
</feature>
<feature type="domain" description="Ig-like" evidence="7">
    <location>
        <begin position="2043"/>
        <end position="2129"/>
    </location>
</feature>
<keyword evidence="10" id="KW-1185">Reference proteome</keyword>
<dbReference type="Proteomes" id="UP001652625">
    <property type="component" value="Chromosome 13"/>
</dbReference>
<feature type="domain" description="Ig-like" evidence="7">
    <location>
        <begin position="256"/>
        <end position="362"/>
    </location>
</feature>
<dbReference type="InterPro" id="IPR000884">
    <property type="entry name" value="TSP1_rpt"/>
</dbReference>
<feature type="domain" description="Ig-like" evidence="7">
    <location>
        <begin position="826"/>
        <end position="930"/>
    </location>
</feature>
<dbReference type="SMART" id="SM00409">
    <property type="entry name" value="IG"/>
    <property type="match status" value="21"/>
</dbReference>
<dbReference type="SMART" id="SM00209">
    <property type="entry name" value="TSP1"/>
    <property type="match status" value="2"/>
</dbReference>
<feature type="domain" description="Ig-like" evidence="7">
    <location>
        <begin position="1512"/>
        <end position="1584"/>
    </location>
</feature>
<feature type="domain" description="Ig-like" evidence="7">
    <location>
        <begin position="1366"/>
        <end position="1473"/>
    </location>
</feature>
<evidence type="ECO:0000256" key="5">
    <source>
        <dbReference type="SAM" id="MobiDB-lite"/>
    </source>
</evidence>
<feature type="domain" description="Ig-like" evidence="7">
    <location>
        <begin position="153"/>
        <end position="249"/>
    </location>
</feature>
<feature type="domain" description="Ig-like" evidence="7">
    <location>
        <begin position="732"/>
        <end position="822"/>
    </location>
</feature>
<dbReference type="Pfam" id="PF07679">
    <property type="entry name" value="I-set"/>
    <property type="match status" value="12"/>
</dbReference>
<dbReference type="PANTHER" id="PTHR45080">
    <property type="entry name" value="CONTACTIN 5"/>
    <property type="match status" value="1"/>
</dbReference>
<feature type="disulfide bond" evidence="4">
    <location>
        <begin position="2624"/>
        <end position="2637"/>
    </location>
</feature>
<dbReference type="GeneID" id="100209292"/>
<keyword evidence="1 6" id="KW-0732">Signal</keyword>
<dbReference type="Gene3D" id="2.20.100.10">
    <property type="entry name" value="Thrombospondin type-1 (TSP1) repeat"/>
    <property type="match status" value="1"/>
</dbReference>
<dbReference type="InterPro" id="IPR003599">
    <property type="entry name" value="Ig_sub"/>
</dbReference>
<dbReference type="InterPro" id="IPR013098">
    <property type="entry name" value="Ig_I-set"/>
</dbReference>
<evidence type="ECO:0000313" key="10">
    <source>
        <dbReference type="Proteomes" id="UP001652625"/>
    </source>
</evidence>
<gene>
    <name evidence="11" type="primary">LOC100209292</name>
</gene>
<dbReference type="InterPro" id="IPR050958">
    <property type="entry name" value="Cell_Adh-Cytoskel_Orgn"/>
</dbReference>
<feature type="chain" id="PRO_5045905217" evidence="6">
    <location>
        <begin position="21"/>
        <end position="2640"/>
    </location>
</feature>
<keyword evidence="3 4" id="KW-1015">Disulfide bond</keyword>
<feature type="domain" description="Ig-like" evidence="7">
    <location>
        <begin position="494"/>
        <end position="580"/>
    </location>
</feature>
<dbReference type="PROSITE" id="PS50900">
    <property type="entry name" value="PLAC"/>
    <property type="match status" value="1"/>
</dbReference>
<reference evidence="11" key="1">
    <citation type="submission" date="2025-08" db="UniProtKB">
        <authorList>
            <consortium name="RefSeq"/>
        </authorList>
    </citation>
    <scope>IDENTIFICATION</scope>
</reference>
<evidence type="ECO:0000259" key="8">
    <source>
        <dbReference type="PROSITE" id="PS50900"/>
    </source>
</evidence>
<evidence type="ECO:0000256" key="3">
    <source>
        <dbReference type="ARBA" id="ARBA00023157"/>
    </source>
</evidence>
<dbReference type="InterPro" id="IPR013151">
    <property type="entry name" value="Immunoglobulin_dom"/>
</dbReference>
<keyword evidence="2" id="KW-0677">Repeat</keyword>
<evidence type="ECO:0000313" key="11">
    <source>
        <dbReference type="RefSeq" id="XP_065672797.1"/>
    </source>
</evidence>
<dbReference type="InterPro" id="IPR003598">
    <property type="entry name" value="Ig_sub2"/>
</dbReference>
<dbReference type="PROSITE" id="PS51670">
    <property type="entry name" value="SHKT"/>
    <property type="match status" value="1"/>
</dbReference>
<name>A0ABM4DEF5_HYDVU</name>
<evidence type="ECO:0000256" key="6">
    <source>
        <dbReference type="SAM" id="SignalP"/>
    </source>
</evidence>
<proteinExistence type="predicted"/>
<dbReference type="SUPFAM" id="SSF82895">
    <property type="entry name" value="TSP-1 type 1 repeat"/>
    <property type="match status" value="2"/>
</dbReference>
<feature type="domain" description="Ig-like" evidence="7">
    <location>
        <begin position="1052"/>
        <end position="1144"/>
    </location>
</feature>
<feature type="domain" description="Ig-like" evidence="7">
    <location>
        <begin position="1815"/>
        <end position="1911"/>
    </location>
</feature>
<dbReference type="CDD" id="cd00096">
    <property type="entry name" value="Ig"/>
    <property type="match status" value="6"/>
</dbReference>
<feature type="disulfide bond" evidence="4">
    <location>
        <begin position="2615"/>
        <end position="2633"/>
    </location>
</feature>
<evidence type="ECO:0000259" key="7">
    <source>
        <dbReference type="PROSITE" id="PS50835"/>
    </source>
</evidence>
<dbReference type="InterPro" id="IPR010909">
    <property type="entry name" value="PLAC"/>
</dbReference>
<feature type="domain" description="ShKT" evidence="9">
    <location>
        <begin position="2603"/>
        <end position="2640"/>
    </location>
</feature>
<sequence length="2640" mass="294955">MKQNKYYHLISLSLIQTLLSIWDVKGIATKYESSNKVYFTEILSENKNVWTSNEAISEIIVGDRISTTANCTIKIYCPFKGNPYPRVNWFYNDQIIDPIKFENIDTTELQGNSVLVISNFDKKHGGMYTCMVFNRYERQKSTAFVRLIEPFQPTIFSTRLSQEHSDDETEVAINIGTNATFYDGSSLNIRCEVKAAEEYFITWMFNSIILNSSSERLIIENTKQENSGLYFCKASDKSGKGDEQLSHITIIKKIFPKIVEGNKVLRYIKGRGDAQIMIGENATVREGFTVKIQCSYYAVPKGKLTWERQGVVLLNDYPNEKSHDDKYISQYIIRTVQIKHSGEYTCVAANRLGKTAVSSIITVIAANSGPPVIQSGSRRRTVEILSSKASNVVKIGDFVKIVEGAPLKLLCNASGTPHPHITWFFGRDPLVDDSVIQTSTMLLILNFQPHHAGDYKCVAKNAVGETRAFTEVRLIVPNAPVITIGHSVLKNSDPFKSNVITIGDYLKTPGGRNITIRCPAKGYPNVELVWMHESKMLQTSEKLIVNSAQKTLTIINSDEWDTGKYACFASNSAGISSGFSFLKVLAQGSPIITSSDAIKTDFGISPYVVIEIGTNLTTITGKTLSILCPSEGAESTFYEWTINKENLNYDARINVLNGSELIINDLQHFDEGIYQCRAFNQHGFDVMVSKITIIKKQDEKRQQNDPENIESEKPQQNGITNIGPEKQQQNGPSNVNSGVIFKDEITAIKGSTLVLTCALPGATRPQLKWYKNGQYLSHSSKYLPRGEQLVLNNIDEKSAGEYTCELTTDLGVTLIIYKVKIEDFQPVTIKKSNKIYKVTDIMKQIEVVIGDTVKSIQDANIKLKCPYVARPNATVYWLHNQKMIKQGDLFLISNYANDLVIPKMDKRYAGSYTCRAVQQDRKDEATTRIELLDSKRPIIYSTNRNLTSEVLSRAVLKINIGDSLVVNLNKQIEITCLGEGLPIPKILWKFNGEIIEQLNFVDDLKNGSILVKKVLWEHNGKFECFFLNSLGFDYASSRISVVGEFTPHNIKPTARNVFKLNTTKETVLVDIGTNVTIRTHNDLKMVCPVDKFGKVDVVWYKNDKQLELYESTIQLNNLVVEDSGSYFCFTNDPAKLKFGSVEVNVLAPFHELVERSDVHHLEYLENKIKLLSADVGAHVLILLGNSIRFRCPVKENSKVKISWTKNGENFDVKGNNFYRVVEFKDHGNFNVSCFITSVLGSDFFTSQVTVVVPKSPTIVKVDQNTTSVKTNSVFSIGGSITIFDGSSVEIKCETIGFPKPKIVWNYQGRELQNAKNIYFKEERGKTLALFSVTKSNEGIYSCTASNGFEPDDKQSIKVNVKVPRKPTFVKNKNQNETKIFQIEEKYSSSLKNKNTQIKDVGENYDVLAGLPLQLKCDVVGEPKPSIEWRKDGVYVFKDSEYFMIDTNNVHNSGLYTCTGLNEFGAVSESSMINIVVAKKPISQHYNFEVINHTSGLKNVDVLFGNSLMTFSGTDVSLRCPANGVPAPSFTFFKDEKLLINEKNITVDNSGLLKLLNVNEMSSAGVYTCRAENIAGFVEINSTLTLYSSNKPKISSIEKAPMYHYNKTTKESSLFLTIGQNTSTYPSTKIYIECPVEGFPTPDIVWKVNDEIVMEEREAKISDNKTTLMYDLDHQVSQTTFTCIAINLAGFDEKTSLIQVVEKKQAGILLPYFKPFNDEHMEIKLNIGENADVLVGSTVSISCPVIGEPIPEVMWIKQGSPLGWLQSNRNVSIKNSHLTLYNVDQDFNGEYLCNVSNIFGTSIKASTIFIKEKEAPKIVSSNKTFVAGHGVNVIRVLIGTKIYTRKNSRIIIECPVSGTPPPKIIWYKGQLVLTHILKDTITIENAEKHDGGIYFCVATNIAGSVQASTELVVGFEPQMQSIPPDLSPVISLAQNSEVFVPIGVNEAFVRINNTVHLQCFTDAYPSPSVEWFYNGFEIDYGDFKFKAVNNHVLKIAKMTTRNSGVYSCIAKNPFGQASSKSNLYLMEPPIIKENKEILVLKKIPEEVINIQVGSHLTVLSGTSFSLSCFVSGSPLPTIRWLRNNIRFELSERISFATQKLYFTNVLPQDSATYTCEARNNWGKVKSSTILLVAEQPVATLSLNFLTNSGVSTVSDESVVVPAGSHITLFCHVTGFPIPRIVWLKDHDVFTGTEKKYQLYNQSAIEVEHLEPKDIGSYICVATNILGESTGIINLLIGVLPKISITLDSVISKNNSVTVYVGSNLDVMPGSSVRIICNAAGEPKPKILWEITSNVNSVIQTVQTDNDGEIVLRNVSHDDVGLYTCVARNSIGVDKAASLLSIMESPKILSLKIQYSTNIGDVFFANGMFHVVEGESILLVCDVAGYPLPVMKMQQSNRFGSVHFNEKIDNDFESSFQNFSSHLELNVSETFVLRKNKNVVGVRSQLFINSARLNHSSFYFCYAENYLGSEKVHLALIVHKKPVDPYRGVWTSSSFSECSKPCVRSNYGIQQREIVCLSFKGEVMDHAYCNPILKISLQRECESAICATEWKTSDWTMCSSTCGADGKQSRVTYCGYKNSYLKISPKNCILHAKPETTRGCNKFPCDQESCVDRKMDCSIIKGLGFCKMETYKSLCCESCRIF</sequence>
<feature type="domain" description="Ig-like" evidence="7">
    <location>
        <begin position="1256"/>
        <end position="1359"/>
    </location>
</feature>
<feature type="domain" description="Ig-like" evidence="7">
    <location>
        <begin position="62"/>
        <end position="146"/>
    </location>
</feature>
<dbReference type="Pfam" id="PF13927">
    <property type="entry name" value="Ig_3"/>
    <property type="match status" value="4"/>
</dbReference>
<evidence type="ECO:0000256" key="2">
    <source>
        <dbReference type="ARBA" id="ARBA00022737"/>
    </source>
</evidence>
<dbReference type="PANTHER" id="PTHR45080:SF8">
    <property type="entry name" value="IG-LIKE DOMAIN-CONTAINING PROTEIN"/>
    <property type="match status" value="1"/>
</dbReference>
<dbReference type="InterPro" id="IPR013783">
    <property type="entry name" value="Ig-like_fold"/>
</dbReference>
<feature type="domain" description="Ig-like" evidence="7">
    <location>
        <begin position="1927"/>
        <end position="2023"/>
    </location>
</feature>
<comment type="caution">
    <text evidence="4">Lacks conserved residue(s) required for the propagation of feature annotation.</text>
</comment>
<dbReference type="RefSeq" id="XP_065672797.1">
    <property type="nucleotide sequence ID" value="XM_065816725.1"/>
</dbReference>
<feature type="domain" description="Ig-like" evidence="7">
    <location>
        <begin position="370"/>
        <end position="470"/>
    </location>
</feature>
<evidence type="ECO:0000256" key="1">
    <source>
        <dbReference type="ARBA" id="ARBA00022729"/>
    </source>
</evidence>
<dbReference type="PROSITE" id="PS50835">
    <property type="entry name" value="IG_LIKE"/>
    <property type="match status" value="20"/>
</dbReference>